<dbReference type="EMBL" id="CADCWG010000248">
    <property type="protein sequence ID" value="CAA9570494.1"/>
    <property type="molecule type" value="Genomic_DNA"/>
</dbReference>
<feature type="region of interest" description="Disordered" evidence="1">
    <location>
        <begin position="88"/>
        <end position="110"/>
    </location>
</feature>
<reference evidence="2" key="1">
    <citation type="submission" date="2020-02" db="EMBL/GenBank/DDBJ databases">
        <authorList>
            <person name="Meier V. D."/>
        </authorList>
    </citation>
    <scope>NUCLEOTIDE SEQUENCE</scope>
    <source>
        <strain evidence="2">AVDCRST_MAG49</strain>
    </source>
</reference>
<evidence type="ECO:0000256" key="1">
    <source>
        <dbReference type="SAM" id="MobiDB-lite"/>
    </source>
</evidence>
<feature type="compositionally biased region" description="Low complexity" evidence="1">
    <location>
        <begin position="32"/>
        <end position="41"/>
    </location>
</feature>
<evidence type="ECO:0000313" key="2">
    <source>
        <dbReference type="EMBL" id="CAA9570494.1"/>
    </source>
</evidence>
<dbReference type="AlphaFoldDB" id="A0A6J4VB31"/>
<feature type="region of interest" description="Disordered" evidence="1">
    <location>
        <begin position="32"/>
        <end position="65"/>
    </location>
</feature>
<sequence length="139" mass="14583">MPMVRADAPAGERRAVGAVMLATVMARTRAGTSLAATAASGRRPRSRGPPRRPVRGRTPPGEGACRRFRDAATTATLLLGAWQRRLSRRGDRRRSARPVGVCSGPQYPRTGGPRTGASAPYGCQAVAVVSALFTLAGQC</sequence>
<protein>
    <submittedName>
        <fullName evidence="2">Uncharacterized protein</fullName>
    </submittedName>
</protein>
<organism evidence="2">
    <name type="scientific">uncultured Thermomicrobiales bacterium</name>
    <dbReference type="NCBI Taxonomy" id="1645740"/>
    <lineage>
        <taxon>Bacteria</taxon>
        <taxon>Pseudomonadati</taxon>
        <taxon>Thermomicrobiota</taxon>
        <taxon>Thermomicrobia</taxon>
        <taxon>Thermomicrobiales</taxon>
        <taxon>environmental samples</taxon>
    </lineage>
</organism>
<proteinExistence type="predicted"/>
<name>A0A6J4VB31_9BACT</name>
<feature type="compositionally biased region" description="Basic residues" evidence="1">
    <location>
        <begin position="42"/>
        <end position="55"/>
    </location>
</feature>
<accession>A0A6J4VB31</accession>
<gene>
    <name evidence="2" type="ORF">AVDCRST_MAG49-3551</name>
</gene>